<feature type="compositionally biased region" description="Basic and acidic residues" evidence="1">
    <location>
        <begin position="427"/>
        <end position="440"/>
    </location>
</feature>
<sequence length="549" mass="60409">MHTRPVSWHFNEPNSLPDSTQSEPAVENQENLQSDHSPSAMNAEVLKVAKELREGKDNLKVQNDAKVPRKSRRHRSIRQSRSPQRFIRTDIDFEAANILLSIGNQPIILPDSDRSEPIVENQDYLQSDDGSNTMDDEVPEEKNAEEQQAGEERHLVIRIQKPHSVLREGTGVILRSTFGIVYQSDTVQKSILLDNNRNRRRKSKGAKRRNPEYSDNGEEAEDDDESTDCSEAGEAEESESEGSETNEKNGSSSHSSKPCVDDKNNAAAHSEVQISESMLNETHDYGSNDDSTDCSPSHESVSDGNSSNRILEPSEKVTQTAFAADPQLSKNDADLATSSTNASSETTKKASVVEERTDEENDSSNSEILTTSAVRKMTYTVNTENVVNFIQPGAEANQLEAFENHADPNPDPCFRTAGYEVAVTAEDCKEQTNSKNKNDADLTTSSRNATYKDNAAEALVVQEQTIAGNDRSESSCGMEHTSVNKVQDVPNADAARSQNQISDSTSAEDKAQNDVHIIEPEQTPTSFDLLKTTPIPTLIPASELQGLKK</sequence>
<feature type="region of interest" description="Disordered" evidence="1">
    <location>
        <begin position="1"/>
        <end position="41"/>
    </location>
</feature>
<name>A0A4U8V1J9_STECR</name>
<feature type="region of interest" description="Disordered" evidence="1">
    <location>
        <begin position="427"/>
        <end position="449"/>
    </location>
</feature>
<feature type="region of interest" description="Disordered" evidence="1">
    <location>
        <begin position="193"/>
        <end position="369"/>
    </location>
</feature>
<feature type="region of interest" description="Disordered" evidence="1">
    <location>
        <begin position="464"/>
        <end position="549"/>
    </location>
</feature>
<dbReference type="AlphaFoldDB" id="A0A4U8V1J9"/>
<proteinExistence type="predicted"/>
<evidence type="ECO:0000256" key="1">
    <source>
        <dbReference type="SAM" id="MobiDB-lite"/>
    </source>
</evidence>
<feature type="compositionally biased region" description="Basic residues" evidence="1">
    <location>
        <begin position="198"/>
        <end position="208"/>
    </location>
</feature>
<reference evidence="2" key="3">
    <citation type="journal article" date="2019" name="G3 (Bethesda)">
        <title>Hybrid Assembly of the Genome of the Entomopathogenic Nematode Steinernema carpocapsae Identifies the X-Chromosome.</title>
        <authorList>
            <person name="Serra L."/>
            <person name="Macchietto M."/>
            <person name="Macias-Munoz A."/>
            <person name="McGill C.J."/>
            <person name="Rodriguez I.M."/>
            <person name="Rodriguez B."/>
            <person name="Murad R."/>
            <person name="Mortazavi A."/>
        </authorList>
    </citation>
    <scope>NUCLEOTIDE SEQUENCE [LARGE SCALE GENOMIC DNA]</scope>
    <source>
        <strain evidence="2">ALL</strain>
    </source>
</reference>
<feature type="compositionally biased region" description="Polar residues" evidence="1">
    <location>
        <begin position="496"/>
        <end position="505"/>
    </location>
</feature>
<comment type="caution">
    <text evidence="2">The sequence shown here is derived from an EMBL/GenBank/DDBJ whole genome shotgun (WGS) entry which is preliminary data.</text>
</comment>
<evidence type="ECO:0000313" key="2">
    <source>
        <dbReference type="EMBL" id="TMS39796.1"/>
    </source>
</evidence>
<feature type="compositionally biased region" description="Polar residues" evidence="1">
    <location>
        <begin position="12"/>
        <end position="40"/>
    </location>
</feature>
<feature type="compositionally biased region" description="Acidic residues" evidence="1">
    <location>
        <begin position="215"/>
        <end position="244"/>
    </location>
</feature>
<dbReference type="EMBL" id="AZBU02000001">
    <property type="protein sequence ID" value="TMS39796.1"/>
    <property type="molecule type" value="Genomic_DNA"/>
</dbReference>
<feature type="compositionally biased region" description="Low complexity" evidence="1">
    <location>
        <begin position="336"/>
        <end position="345"/>
    </location>
</feature>
<feature type="compositionally biased region" description="Basic and acidic residues" evidence="1">
    <location>
        <begin position="140"/>
        <end position="155"/>
    </location>
</feature>
<protein>
    <submittedName>
        <fullName evidence="2">Uncharacterized protein</fullName>
    </submittedName>
</protein>
<reference evidence="2" key="2">
    <citation type="journal article" date="2015" name="Genome Biol.">
        <title>Comparative genomics of Steinernema reveals deeply conserved gene regulatory networks.</title>
        <authorList>
            <person name="Dillman A.R."/>
            <person name="Macchietto M."/>
            <person name="Porter C.F."/>
            <person name="Rogers A."/>
            <person name="Williams B."/>
            <person name="Antoshechkin I."/>
            <person name="Lee M.M."/>
            <person name="Goodwin Z."/>
            <person name="Lu X."/>
            <person name="Lewis E.E."/>
            <person name="Goodrich-Blair H."/>
            <person name="Stock S.P."/>
            <person name="Adams B.J."/>
            <person name="Sternberg P.W."/>
            <person name="Mortazavi A."/>
        </authorList>
    </citation>
    <scope>NUCLEOTIDE SEQUENCE [LARGE SCALE GENOMIC DNA]</scope>
    <source>
        <strain evidence="2">ALL</strain>
    </source>
</reference>
<feature type="compositionally biased region" description="Basic and acidic residues" evidence="1">
    <location>
        <begin position="346"/>
        <end position="355"/>
    </location>
</feature>
<feature type="compositionally biased region" description="Polar residues" evidence="1">
    <location>
        <begin position="123"/>
        <end position="133"/>
    </location>
</feature>
<feature type="compositionally biased region" description="Basic and acidic residues" evidence="1">
    <location>
        <begin position="507"/>
        <end position="519"/>
    </location>
</feature>
<feature type="region of interest" description="Disordered" evidence="1">
    <location>
        <begin position="123"/>
        <end position="155"/>
    </location>
</feature>
<reference evidence="2" key="1">
    <citation type="submission" date="2013-11" db="EMBL/GenBank/DDBJ databases">
        <authorList>
            <person name="Sternberg P."/>
            <person name="Dillman A."/>
            <person name="Macchietto M."/>
        </authorList>
    </citation>
    <scope>NUCLEOTIDE SEQUENCE</scope>
    <source>
        <strain evidence="2">ALL</strain>
    </source>
</reference>
<feature type="compositionally biased region" description="Polar residues" evidence="1">
    <location>
        <begin position="293"/>
        <end position="309"/>
    </location>
</feature>
<accession>A0A4U8V1J9</accession>
<feature type="compositionally biased region" description="Basic residues" evidence="1">
    <location>
        <begin position="68"/>
        <end position="78"/>
    </location>
</feature>
<feature type="region of interest" description="Disordered" evidence="1">
    <location>
        <begin position="54"/>
        <end position="83"/>
    </location>
</feature>
<organism evidence="2">
    <name type="scientific">Steinernema carpocapsae</name>
    <name type="common">Entomopathogenic nematode</name>
    <dbReference type="NCBI Taxonomy" id="34508"/>
    <lineage>
        <taxon>Eukaryota</taxon>
        <taxon>Metazoa</taxon>
        <taxon>Ecdysozoa</taxon>
        <taxon>Nematoda</taxon>
        <taxon>Chromadorea</taxon>
        <taxon>Rhabditida</taxon>
        <taxon>Tylenchina</taxon>
        <taxon>Panagrolaimomorpha</taxon>
        <taxon>Strongyloidoidea</taxon>
        <taxon>Steinernematidae</taxon>
        <taxon>Steinernema</taxon>
    </lineage>
</organism>
<gene>
    <name evidence="2" type="ORF">L596_006272</name>
</gene>